<evidence type="ECO:0000313" key="1">
    <source>
        <dbReference type="EMBL" id="PLR31148.1"/>
    </source>
</evidence>
<proteinExistence type="predicted"/>
<protein>
    <submittedName>
        <fullName evidence="1">Uncharacterized protein</fullName>
    </submittedName>
</protein>
<organism evidence="1 2">
    <name type="scientific">Chimaeribacter californicus</name>
    <dbReference type="NCBI Taxonomy" id="2060067"/>
    <lineage>
        <taxon>Bacteria</taxon>
        <taxon>Pseudomonadati</taxon>
        <taxon>Pseudomonadota</taxon>
        <taxon>Gammaproteobacteria</taxon>
        <taxon>Enterobacterales</taxon>
        <taxon>Yersiniaceae</taxon>
        <taxon>Chimaeribacter</taxon>
    </lineage>
</organism>
<dbReference type="OrthoDB" id="6636702at2"/>
<comment type="caution">
    <text evidence="1">The sequence shown here is derived from an EMBL/GenBank/DDBJ whole genome shotgun (WGS) entry which is preliminary data.</text>
</comment>
<dbReference type="EMBL" id="PJZF01000027">
    <property type="protein sequence ID" value="PLR31148.1"/>
    <property type="molecule type" value="Genomic_DNA"/>
</dbReference>
<evidence type="ECO:0000313" key="2">
    <source>
        <dbReference type="Proteomes" id="UP000234240"/>
    </source>
</evidence>
<gene>
    <name evidence="1" type="ORF">CYR55_21100</name>
</gene>
<accession>A0A2N5DVN3</accession>
<keyword evidence="2" id="KW-1185">Reference proteome</keyword>
<sequence>MRLWVRAPRTSILSIHISRIKHDLSLCRSLVSGAGCDDAPEEKAGGTESTKRIIMTQKNLNGYPV</sequence>
<dbReference type="AlphaFoldDB" id="A0A2N5DVN3"/>
<dbReference type="Proteomes" id="UP000234240">
    <property type="component" value="Unassembled WGS sequence"/>
</dbReference>
<name>A0A2N5DVN3_9GAMM</name>
<reference evidence="1 2" key="1">
    <citation type="submission" date="2017-12" db="EMBL/GenBank/DDBJ databases">
        <title>Characterization of six clinical isolates of Enterochimera gen. nov., a novel genus of the Yersiniaciae family and the three species Enterochimera arupensis sp. nov., Enterochimera coloradensis sp. nov, and Enterochimera californica sp. nov.</title>
        <authorList>
            <person name="Rossi A."/>
            <person name="Fisher M."/>
        </authorList>
    </citation>
    <scope>NUCLEOTIDE SEQUENCE [LARGE SCALE GENOMIC DNA]</scope>
    <source>
        <strain evidence="2">2015-Iso6</strain>
    </source>
</reference>